<sequence>MAEPFKNLINAGLVRACGQHLQRAWRGFDRKDFEARALPGLDALEMKARAMHIADALEATLPGDFDRAAGIIETALAPPAVDDRLAFGITDAGLAGWIGWPLGEFIARRGQAEPERGLLALRELTQRFTSEFAVRPFLLNHFTLTLAHLQRWSADPSPHVRRWTSEGSRPRLPWGLQVKALIADPTPTLPLLRALQDDPSAYVRRSVANHLNDIAKDHPGLVAGWLEEHLPGAPAERTTLLRHASRTLVKRGDPRVLGAWGLGQRFRGEATLVVSPRRVAVGGNVTLVATLASSSPRAQALVVDYVVHHVKANGSSSPKVFKGWKLELAARETRRLEKVHSLRPITTRVYYPGVHRVELQVNGKVVAEAAFTLSRPSL</sequence>
<dbReference type="RefSeq" id="WP_043803995.1">
    <property type="nucleotide sequence ID" value="NZ_AVCH01000175.1"/>
</dbReference>
<organism evidence="1 2">
    <name type="scientific">Arenimonas malthae CC-JY-1</name>
    <dbReference type="NCBI Taxonomy" id="1384054"/>
    <lineage>
        <taxon>Bacteria</taxon>
        <taxon>Pseudomonadati</taxon>
        <taxon>Pseudomonadota</taxon>
        <taxon>Gammaproteobacteria</taxon>
        <taxon>Lysobacterales</taxon>
        <taxon>Lysobacteraceae</taxon>
        <taxon>Arenimonas</taxon>
    </lineage>
</organism>
<accession>A0A091B543</accession>
<name>A0A091B543_9GAMM</name>
<dbReference type="InterPro" id="IPR016024">
    <property type="entry name" value="ARM-type_fold"/>
</dbReference>
<dbReference type="PATRIC" id="fig|1384054.3.peg.1941"/>
<reference evidence="1 2" key="1">
    <citation type="submission" date="2013-09" db="EMBL/GenBank/DDBJ databases">
        <title>Genome sequencing of Arenimonas malthae.</title>
        <authorList>
            <person name="Chen F."/>
            <person name="Wang G."/>
        </authorList>
    </citation>
    <scope>NUCLEOTIDE SEQUENCE [LARGE SCALE GENOMIC DNA]</scope>
    <source>
        <strain evidence="1 2">CC-JY-1</strain>
    </source>
</reference>
<dbReference type="Gene3D" id="1.25.40.290">
    <property type="entry name" value="ARM repeat domains"/>
    <property type="match status" value="1"/>
</dbReference>
<keyword evidence="2" id="KW-1185">Reference proteome</keyword>
<evidence type="ECO:0000313" key="2">
    <source>
        <dbReference type="Proteomes" id="UP000029392"/>
    </source>
</evidence>
<gene>
    <name evidence="1" type="ORF">N790_09130</name>
</gene>
<comment type="caution">
    <text evidence="1">The sequence shown here is derived from an EMBL/GenBank/DDBJ whole genome shotgun (WGS) entry which is preliminary data.</text>
</comment>
<dbReference type="Proteomes" id="UP000029392">
    <property type="component" value="Unassembled WGS sequence"/>
</dbReference>
<dbReference type="eggNOG" id="COG4335">
    <property type="taxonomic scope" value="Bacteria"/>
</dbReference>
<dbReference type="SUPFAM" id="SSF48371">
    <property type="entry name" value="ARM repeat"/>
    <property type="match status" value="1"/>
</dbReference>
<proteinExistence type="predicted"/>
<protein>
    <recommendedName>
        <fullName evidence="3">DNA alkylation repair protein</fullName>
    </recommendedName>
</protein>
<dbReference type="AlphaFoldDB" id="A0A091B543"/>
<evidence type="ECO:0000313" key="1">
    <source>
        <dbReference type="EMBL" id="KFN45954.1"/>
    </source>
</evidence>
<dbReference type="EMBL" id="AVCH01000175">
    <property type="protein sequence ID" value="KFN45954.1"/>
    <property type="molecule type" value="Genomic_DNA"/>
</dbReference>
<evidence type="ECO:0008006" key="3">
    <source>
        <dbReference type="Google" id="ProtNLM"/>
    </source>
</evidence>
<dbReference type="OrthoDB" id="9797162at2"/>